<organism evidence="1">
    <name type="scientific">Gaeumannomyces tritici (strain R3-111a-1)</name>
    <name type="common">Wheat and barley take-all root rot fungus</name>
    <name type="synonym">Gaeumannomyces graminis var. tritici</name>
    <dbReference type="NCBI Taxonomy" id="644352"/>
    <lineage>
        <taxon>Eukaryota</taxon>
        <taxon>Fungi</taxon>
        <taxon>Dikarya</taxon>
        <taxon>Ascomycota</taxon>
        <taxon>Pezizomycotina</taxon>
        <taxon>Sordariomycetes</taxon>
        <taxon>Sordariomycetidae</taxon>
        <taxon>Magnaporthales</taxon>
        <taxon>Magnaporthaceae</taxon>
        <taxon>Gaeumannomyces</taxon>
    </lineage>
</organism>
<name>J3NYT4_GAET3</name>
<protein>
    <submittedName>
        <fullName evidence="1 2">Uncharacterized protein</fullName>
    </submittedName>
</protein>
<reference evidence="1" key="2">
    <citation type="submission" date="2010-07" db="EMBL/GenBank/DDBJ databases">
        <authorList>
            <consortium name="The Broad Institute Genome Sequencing Platform"/>
            <consortium name="Broad Institute Genome Sequencing Center for Infectious Disease"/>
            <person name="Ma L.-J."/>
            <person name="Dead R."/>
            <person name="Young S."/>
            <person name="Zeng Q."/>
            <person name="Koehrsen M."/>
            <person name="Alvarado L."/>
            <person name="Berlin A."/>
            <person name="Chapman S.B."/>
            <person name="Chen Z."/>
            <person name="Freedman E."/>
            <person name="Gellesch M."/>
            <person name="Goldberg J."/>
            <person name="Griggs A."/>
            <person name="Gujja S."/>
            <person name="Heilman E.R."/>
            <person name="Heiman D."/>
            <person name="Hepburn T."/>
            <person name="Howarth C."/>
            <person name="Jen D."/>
            <person name="Larson L."/>
            <person name="Mehta T."/>
            <person name="Neiman D."/>
            <person name="Pearson M."/>
            <person name="Roberts A."/>
            <person name="Saif S."/>
            <person name="Shea T."/>
            <person name="Shenoy N."/>
            <person name="Sisk P."/>
            <person name="Stolte C."/>
            <person name="Sykes S."/>
            <person name="Walk T."/>
            <person name="White J."/>
            <person name="Yandava C."/>
            <person name="Haas B."/>
            <person name="Nusbaum C."/>
            <person name="Birren B."/>
        </authorList>
    </citation>
    <scope>NUCLEOTIDE SEQUENCE</scope>
    <source>
        <strain evidence="1">R3-111a-1</strain>
    </source>
</reference>
<evidence type="ECO:0000313" key="1">
    <source>
        <dbReference type="EMBL" id="EJT76517.1"/>
    </source>
</evidence>
<reference evidence="2" key="5">
    <citation type="submission" date="2018-04" db="UniProtKB">
        <authorList>
            <consortium name="EnsemblFungi"/>
        </authorList>
    </citation>
    <scope>IDENTIFICATION</scope>
    <source>
        <strain evidence="2">R3-111a-1</strain>
    </source>
</reference>
<evidence type="ECO:0000313" key="2">
    <source>
        <dbReference type="EnsemblFungi" id="EJT76517"/>
    </source>
</evidence>
<keyword evidence="3" id="KW-1185">Reference proteome</keyword>
<sequence>MSQASEALFQLSHESVKQSEPSVMLDRYIRTQSSSALSALATTGVGRSGEERKAAISEQLAQLQAAMDAKRTEDPA</sequence>
<dbReference type="EnsemblFungi" id="EJT76517">
    <property type="protein sequence ID" value="EJT76517"/>
    <property type="gene ID" value="GGTG_06436"/>
</dbReference>
<evidence type="ECO:0000313" key="3">
    <source>
        <dbReference type="Proteomes" id="UP000006039"/>
    </source>
</evidence>
<proteinExistence type="predicted"/>
<dbReference type="eggNOG" id="ENOG502R6NV">
    <property type="taxonomic scope" value="Eukaryota"/>
</dbReference>
<dbReference type="VEuPathDB" id="FungiDB:GGTG_06436"/>
<accession>J3NYT4</accession>
<gene>
    <name evidence="2" type="primary">20346894</name>
    <name evidence="1" type="ORF">GGTG_06436</name>
</gene>
<dbReference type="HOGENOM" id="CLU_2654997_0_0_1"/>
<reference evidence="3" key="1">
    <citation type="submission" date="2010-07" db="EMBL/GenBank/DDBJ databases">
        <title>The genome sequence of Gaeumannomyces graminis var. tritici strain R3-111a-1.</title>
        <authorList>
            <consortium name="The Broad Institute Genome Sequencing Platform"/>
            <person name="Ma L.-J."/>
            <person name="Dead R."/>
            <person name="Young S."/>
            <person name="Zeng Q."/>
            <person name="Koehrsen M."/>
            <person name="Alvarado L."/>
            <person name="Berlin A."/>
            <person name="Chapman S.B."/>
            <person name="Chen Z."/>
            <person name="Freedman E."/>
            <person name="Gellesch M."/>
            <person name="Goldberg J."/>
            <person name="Griggs A."/>
            <person name="Gujja S."/>
            <person name="Heilman E.R."/>
            <person name="Heiman D."/>
            <person name="Hepburn T."/>
            <person name="Howarth C."/>
            <person name="Jen D."/>
            <person name="Larson L."/>
            <person name="Mehta T."/>
            <person name="Neiman D."/>
            <person name="Pearson M."/>
            <person name="Roberts A."/>
            <person name="Saif S."/>
            <person name="Shea T."/>
            <person name="Shenoy N."/>
            <person name="Sisk P."/>
            <person name="Stolte C."/>
            <person name="Sykes S."/>
            <person name="Walk T."/>
            <person name="White J."/>
            <person name="Yandava C."/>
            <person name="Haas B."/>
            <person name="Nusbaum C."/>
            <person name="Birren B."/>
        </authorList>
    </citation>
    <scope>NUCLEOTIDE SEQUENCE [LARGE SCALE GENOMIC DNA]</scope>
    <source>
        <strain evidence="3">R3-111a-1</strain>
    </source>
</reference>
<reference evidence="2" key="4">
    <citation type="journal article" date="2015" name="G3 (Bethesda)">
        <title>Genome sequences of three phytopathogenic species of the Magnaporthaceae family of fungi.</title>
        <authorList>
            <person name="Okagaki L.H."/>
            <person name="Nunes C.C."/>
            <person name="Sailsbery J."/>
            <person name="Clay B."/>
            <person name="Brown D."/>
            <person name="John T."/>
            <person name="Oh Y."/>
            <person name="Young N."/>
            <person name="Fitzgerald M."/>
            <person name="Haas B.J."/>
            <person name="Zeng Q."/>
            <person name="Young S."/>
            <person name="Adiconis X."/>
            <person name="Fan L."/>
            <person name="Levin J.Z."/>
            <person name="Mitchell T.K."/>
            <person name="Okubara P.A."/>
            <person name="Farman M.L."/>
            <person name="Kohn L.M."/>
            <person name="Birren B."/>
            <person name="Ma L.-J."/>
            <person name="Dean R.A."/>
        </authorList>
    </citation>
    <scope>NUCLEOTIDE SEQUENCE</scope>
    <source>
        <strain evidence="2">R3-111a-1</strain>
    </source>
</reference>
<dbReference type="GeneID" id="20346894"/>
<dbReference type="EMBL" id="GL385397">
    <property type="protein sequence ID" value="EJT76517.1"/>
    <property type="molecule type" value="Genomic_DNA"/>
</dbReference>
<reference evidence="1" key="3">
    <citation type="submission" date="2010-09" db="EMBL/GenBank/DDBJ databases">
        <title>Annotation of Gaeumannomyces graminis var. tritici R3-111a-1.</title>
        <authorList>
            <consortium name="The Broad Institute Genome Sequencing Platform"/>
            <person name="Ma L.-J."/>
            <person name="Dead R."/>
            <person name="Young S.K."/>
            <person name="Zeng Q."/>
            <person name="Gargeya S."/>
            <person name="Fitzgerald M."/>
            <person name="Haas B."/>
            <person name="Abouelleil A."/>
            <person name="Alvarado L."/>
            <person name="Arachchi H.M."/>
            <person name="Berlin A."/>
            <person name="Brown A."/>
            <person name="Chapman S.B."/>
            <person name="Chen Z."/>
            <person name="Dunbar C."/>
            <person name="Freedman E."/>
            <person name="Gearin G."/>
            <person name="Gellesch M."/>
            <person name="Goldberg J."/>
            <person name="Griggs A."/>
            <person name="Gujja S."/>
            <person name="Heiman D."/>
            <person name="Howarth C."/>
            <person name="Larson L."/>
            <person name="Lui A."/>
            <person name="MacDonald P.J.P."/>
            <person name="Mehta T."/>
            <person name="Montmayeur A."/>
            <person name="Murphy C."/>
            <person name="Neiman D."/>
            <person name="Pearson M."/>
            <person name="Priest M."/>
            <person name="Roberts A."/>
            <person name="Saif S."/>
            <person name="Shea T."/>
            <person name="Shenoy N."/>
            <person name="Sisk P."/>
            <person name="Stolte C."/>
            <person name="Sykes S."/>
            <person name="Yandava C."/>
            <person name="Wortman J."/>
            <person name="Nusbaum C."/>
            <person name="Birren B."/>
        </authorList>
    </citation>
    <scope>NUCLEOTIDE SEQUENCE</scope>
    <source>
        <strain evidence="1">R3-111a-1</strain>
    </source>
</reference>
<dbReference type="OrthoDB" id="10468648at2759"/>
<dbReference type="Proteomes" id="UP000006039">
    <property type="component" value="Unassembled WGS sequence"/>
</dbReference>
<dbReference type="RefSeq" id="XP_009222517.1">
    <property type="nucleotide sequence ID" value="XM_009224253.1"/>
</dbReference>
<dbReference type="AlphaFoldDB" id="J3NYT4"/>